<dbReference type="EMBL" id="JAAXPI010000048">
    <property type="protein sequence ID" value="NKZ07149.1"/>
    <property type="molecule type" value="Genomic_DNA"/>
</dbReference>
<comment type="caution">
    <text evidence="1">The sequence shown here is derived from an EMBL/GenBank/DDBJ whole genome shotgun (WGS) entry which is preliminary data.</text>
</comment>
<dbReference type="RefSeq" id="WP_067629470.1">
    <property type="nucleotide sequence ID" value="NZ_JAAXPI010000048.1"/>
</dbReference>
<dbReference type="Proteomes" id="UP000579250">
    <property type="component" value="Unassembled WGS sequence"/>
</dbReference>
<accession>A0A846Z2J1</accession>
<keyword evidence="2" id="KW-1185">Reference proteome</keyword>
<organism evidence="1 2">
    <name type="scientific">Actinomadura latina</name>
    <dbReference type="NCBI Taxonomy" id="163603"/>
    <lineage>
        <taxon>Bacteria</taxon>
        <taxon>Bacillati</taxon>
        <taxon>Actinomycetota</taxon>
        <taxon>Actinomycetes</taxon>
        <taxon>Streptosporangiales</taxon>
        <taxon>Thermomonosporaceae</taxon>
        <taxon>Actinomadura</taxon>
    </lineage>
</organism>
<evidence type="ECO:0000313" key="1">
    <source>
        <dbReference type="EMBL" id="NKZ07149.1"/>
    </source>
</evidence>
<protein>
    <submittedName>
        <fullName evidence="1">Uncharacterized protein</fullName>
    </submittedName>
</protein>
<dbReference type="AlphaFoldDB" id="A0A846Z2J1"/>
<gene>
    <name evidence="1" type="ORF">HGB48_25900</name>
</gene>
<proteinExistence type="predicted"/>
<name>A0A846Z2J1_9ACTN</name>
<reference evidence="1 2" key="1">
    <citation type="submission" date="2020-04" db="EMBL/GenBank/DDBJ databases">
        <title>MicrobeNet Type strains.</title>
        <authorList>
            <person name="Nicholson A.C."/>
        </authorList>
    </citation>
    <scope>NUCLEOTIDE SEQUENCE [LARGE SCALE GENOMIC DNA]</scope>
    <source>
        <strain evidence="1 2">ATCC BAA-277</strain>
    </source>
</reference>
<sequence length="66" mass="7188">MAQAIQRHAERILSIDGVVGLDQSRAPDGTDVIRVHVTSESVRRDVPQELDGYPVTTLVTGTPEAY</sequence>
<evidence type="ECO:0000313" key="2">
    <source>
        <dbReference type="Proteomes" id="UP000579250"/>
    </source>
</evidence>